<evidence type="ECO:0000256" key="6">
    <source>
        <dbReference type="SAM" id="SignalP"/>
    </source>
</evidence>
<dbReference type="PROSITE" id="PS50835">
    <property type="entry name" value="IG_LIKE"/>
    <property type="match status" value="1"/>
</dbReference>
<dbReference type="SMART" id="SM00280">
    <property type="entry name" value="KAZAL"/>
    <property type="match status" value="1"/>
</dbReference>
<dbReference type="Gene3D" id="2.60.40.10">
    <property type="entry name" value="Immunoglobulins"/>
    <property type="match status" value="1"/>
</dbReference>
<feature type="domain" description="IGFBP N-terminal" evidence="8">
    <location>
        <begin position="21"/>
        <end position="100"/>
    </location>
</feature>
<dbReference type="InterPro" id="IPR007110">
    <property type="entry name" value="Ig-like_dom"/>
</dbReference>
<dbReference type="GO" id="GO:0005520">
    <property type="term" value="F:insulin-like growth factor binding"/>
    <property type="evidence" value="ECO:0007669"/>
    <property type="project" value="InterPro"/>
</dbReference>
<accession>A0A2L2Y699</accession>
<dbReference type="InterPro" id="IPR003599">
    <property type="entry name" value="Ig_sub"/>
</dbReference>
<dbReference type="Gene3D" id="4.10.40.20">
    <property type="match status" value="1"/>
</dbReference>
<dbReference type="InterPro" id="IPR011390">
    <property type="entry name" value="IGFBP_rP_mac25"/>
</dbReference>
<dbReference type="FunFam" id="2.60.40.10:FF:000032">
    <property type="entry name" value="palladin isoform X1"/>
    <property type="match status" value="1"/>
</dbReference>
<dbReference type="SUPFAM" id="SSF48726">
    <property type="entry name" value="Immunoglobulin"/>
    <property type="match status" value="1"/>
</dbReference>
<dbReference type="GO" id="GO:0009966">
    <property type="term" value="P:regulation of signal transduction"/>
    <property type="evidence" value="ECO:0007669"/>
    <property type="project" value="TreeGrafter"/>
</dbReference>
<evidence type="ECO:0000259" key="7">
    <source>
        <dbReference type="PROSITE" id="PS50835"/>
    </source>
</evidence>
<dbReference type="InterPro" id="IPR013098">
    <property type="entry name" value="Ig_I-set"/>
</dbReference>
<dbReference type="CDD" id="cd00104">
    <property type="entry name" value="KAZAL_FS"/>
    <property type="match status" value="1"/>
</dbReference>
<comment type="subcellular location">
    <subcellularLocation>
        <location evidence="1">Secreted</location>
    </subcellularLocation>
</comment>
<dbReference type="EMBL" id="IAAA01015849">
    <property type="protein sequence ID" value="LAA03527.1"/>
    <property type="molecule type" value="mRNA"/>
</dbReference>
<keyword evidence="3 6" id="KW-0732">Signal</keyword>
<evidence type="ECO:0000256" key="2">
    <source>
        <dbReference type="ARBA" id="ARBA00022525"/>
    </source>
</evidence>
<dbReference type="InterPro" id="IPR013783">
    <property type="entry name" value="Ig-like_fold"/>
</dbReference>
<dbReference type="AlphaFoldDB" id="A0A2L2Y699"/>
<dbReference type="GO" id="GO:0001558">
    <property type="term" value="P:regulation of cell growth"/>
    <property type="evidence" value="ECO:0007669"/>
    <property type="project" value="InterPro"/>
</dbReference>
<organism evidence="9">
    <name type="scientific">Parasteatoda tepidariorum</name>
    <name type="common">Common house spider</name>
    <name type="synonym">Achaearanea tepidariorum</name>
    <dbReference type="NCBI Taxonomy" id="114398"/>
    <lineage>
        <taxon>Eukaryota</taxon>
        <taxon>Metazoa</taxon>
        <taxon>Ecdysozoa</taxon>
        <taxon>Arthropoda</taxon>
        <taxon>Chelicerata</taxon>
        <taxon>Arachnida</taxon>
        <taxon>Araneae</taxon>
        <taxon>Araneomorphae</taxon>
        <taxon>Entelegynae</taxon>
        <taxon>Araneoidea</taxon>
        <taxon>Theridiidae</taxon>
        <taxon>Parasteatoda</taxon>
    </lineage>
</organism>
<dbReference type="Pfam" id="PF00050">
    <property type="entry name" value="Kazal_1"/>
    <property type="match status" value="1"/>
</dbReference>
<dbReference type="Pfam" id="PF07679">
    <property type="entry name" value="I-set"/>
    <property type="match status" value="1"/>
</dbReference>
<evidence type="ECO:0000256" key="5">
    <source>
        <dbReference type="ARBA" id="ARBA00023319"/>
    </source>
</evidence>
<dbReference type="SUPFAM" id="SSF100895">
    <property type="entry name" value="Kazal-type serine protease inhibitors"/>
    <property type="match status" value="1"/>
</dbReference>
<keyword evidence="5" id="KW-0393">Immunoglobulin domain</keyword>
<feature type="signal peptide" evidence="6">
    <location>
        <begin position="1"/>
        <end position="20"/>
    </location>
</feature>
<sequence length="244" mass="27029">MYFRNYWLFLVYLLFSTASAEDNGCQECVSSSCDPPRNCKAGLVKDACDCCYHCGVKEGDRCDHRDLPSEGAGRCGDNLECQVRNDLSWDDPPEAVCVCKQHIPICGSDGITYENICQFTEARYSKRNGLRAIASEPCIKTPRIRTPLQNILNVTGSSVVLTCEANGWPIPDIHWILQQNGRRIQLPGNRTDTATQSRNGPNADETTSWLLFRSLSEDNAGTYICKAQNYIGTDSSSATVNVLV</sequence>
<protein>
    <submittedName>
        <fullName evidence="9">Kazal-type serine protease inhibitor domain-containing protein 1</fullName>
    </submittedName>
</protein>
<dbReference type="InterPro" id="IPR036179">
    <property type="entry name" value="Ig-like_dom_sf"/>
</dbReference>
<dbReference type="InterPro" id="IPR036058">
    <property type="entry name" value="Kazal_dom_sf"/>
</dbReference>
<dbReference type="SMART" id="SM00409">
    <property type="entry name" value="IG"/>
    <property type="match status" value="1"/>
</dbReference>
<dbReference type="InterPro" id="IPR002350">
    <property type="entry name" value="Kazal_dom"/>
</dbReference>
<dbReference type="SUPFAM" id="SSF57184">
    <property type="entry name" value="Growth factor receptor domain"/>
    <property type="match status" value="1"/>
</dbReference>
<dbReference type="PANTHER" id="PTHR14186:SF19">
    <property type="entry name" value="INSULIN-LIKE GROWTH FACTOR-BINDING PROTEIN 7"/>
    <property type="match status" value="1"/>
</dbReference>
<evidence type="ECO:0000256" key="3">
    <source>
        <dbReference type="ARBA" id="ARBA00022729"/>
    </source>
</evidence>
<evidence type="ECO:0000256" key="1">
    <source>
        <dbReference type="ARBA" id="ARBA00004613"/>
    </source>
</evidence>
<dbReference type="OrthoDB" id="5985519at2759"/>
<proteinExistence type="evidence at transcript level"/>
<feature type="domain" description="Ig-like" evidence="7">
    <location>
        <begin position="142"/>
        <end position="241"/>
    </location>
</feature>
<name>A0A2L2Y699_PARTP</name>
<dbReference type="GO" id="GO:0005576">
    <property type="term" value="C:extracellular region"/>
    <property type="evidence" value="ECO:0007669"/>
    <property type="project" value="UniProtKB-SubCell"/>
</dbReference>
<reference evidence="9" key="1">
    <citation type="journal article" date="2016" name="Mol. Ecol. Resour.">
        <title>Evaluation of the impact of RNA preservation methods of spiders for de novo transcriptome assembly.</title>
        <authorList>
            <person name="Kono N."/>
            <person name="Nakamura H."/>
            <person name="Ito Y."/>
            <person name="Tomita M."/>
            <person name="Arakawa K."/>
        </authorList>
    </citation>
    <scope>NUCLEOTIDE SEQUENCE</scope>
    <source>
        <tissue evidence="9">Whole body</tissue>
    </source>
</reference>
<dbReference type="InterPro" id="IPR000867">
    <property type="entry name" value="IGFBP-like"/>
</dbReference>
<dbReference type="InterPro" id="IPR009030">
    <property type="entry name" value="Growth_fac_rcpt_cys_sf"/>
</dbReference>
<keyword evidence="4" id="KW-1015">Disulfide bond</keyword>
<dbReference type="Gene3D" id="3.30.60.30">
    <property type="match status" value="1"/>
</dbReference>
<dbReference type="SMART" id="SM00408">
    <property type="entry name" value="IGc2"/>
    <property type="match status" value="1"/>
</dbReference>
<evidence type="ECO:0000256" key="4">
    <source>
        <dbReference type="ARBA" id="ARBA00023157"/>
    </source>
</evidence>
<dbReference type="PANTHER" id="PTHR14186">
    <property type="entry name" value="INSULIN-LIKE GROWTH FACTOR BINDING PROTEIN-RELATED"/>
    <property type="match status" value="1"/>
</dbReference>
<keyword evidence="2" id="KW-0964">Secreted</keyword>
<dbReference type="PROSITE" id="PS51323">
    <property type="entry name" value="IGFBP_N_2"/>
    <property type="match status" value="1"/>
</dbReference>
<evidence type="ECO:0000313" key="9">
    <source>
        <dbReference type="EMBL" id="LAA03527.1"/>
    </source>
</evidence>
<feature type="chain" id="PRO_5014966888" evidence="6">
    <location>
        <begin position="21"/>
        <end position="244"/>
    </location>
</feature>
<evidence type="ECO:0000259" key="8">
    <source>
        <dbReference type="PROSITE" id="PS51323"/>
    </source>
</evidence>
<dbReference type="InterPro" id="IPR003598">
    <property type="entry name" value="Ig_sub2"/>
</dbReference>